<reference evidence="1" key="1">
    <citation type="submission" date="2020-08" db="EMBL/GenBank/DDBJ databases">
        <title>Multicomponent nature underlies the extraordinary mechanical properties of spider dragline silk.</title>
        <authorList>
            <person name="Kono N."/>
            <person name="Nakamura H."/>
            <person name="Mori M."/>
            <person name="Yoshida Y."/>
            <person name="Ohtoshi R."/>
            <person name="Malay A.D."/>
            <person name="Moran D.A.P."/>
            <person name="Tomita M."/>
            <person name="Numata K."/>
            <person name="Arakawa K."/>
        </authorList>
    </citation>
    <scope>NUCLEOTIDE SEQUENCE</scope>
</reference>
<comment type="caution">
    <text evidence="1">The sequence shown here is derived from an EMBL/GenBank/DDBJ whole genome shotgun (WGS) entry which is preliminary data.</text>
</comment>
<accession>A0A8X6QY84</accession>
<dbReference type="AlphaFoldDB" id="A0A8X6QY84"/>
<dbReference type="EMBL" id="BMAW01037947">
    <property type="protein sequence ID" value="GFU50540.1"/>
    <property type="molecule type" value="Genomic_DNA"/>
</dbReference>
<evidence type="ECO:0000313" key="2">
    <source>
        <dbReference type="Proteomes" id="UP000887013"/>
    </source>
</evidence>
<dbReference type="Proteomes" id="UP000887013">
    <property type="component" value="Unassembled WGS sequence"/>
</dbReference>
<keyword evidence="2" id="KW-1185">Reference proteome</keyword>
<sequence>MIRKNRHNGIRDLTSFAESPIIVIAISVAPFAKNTVDKGVSRCADRTLSSTLCRPIRSIATFCPLIVQPLQPTSSVSSTIPSQMSSNPMN</sequence>
<protein>
    <submittedName>
        <fullName evidence="1">Uncharacterized protein</fullName>
    </submittedName>
</protein>
<evidence type="ECO:0000313" key="1">
    <source>
        <dbReference type="EMBL" id="GFU50540.1"/>
    </source>
</evidence>
<proteinExistence type="predicted"/>
<name>A0A8X6QY84_NEPPI</name>
<gene>
    <name evidence="1" type="ORF">NPIL_236271</name>
</gene>
<organism evidence="1 2">
    <name type="scientific">Nephila pilipes</name>
    <name type="common">Giant wood spider</name>
    <name type="synonym">Nephila maculata</name>
    <dbReference type="NCBI Taxonomy" id="299642"/>
    <lineage>
        <taxon>Eukaryota</taxon>
        <taxon>Metazoa</taxon>
        <taxon>Ecdysozoa</taxon>
        <taxon>Arthropoda</taxon>
        <taxon>Chelicerata</taxon>
        <taxon>Arachnida</taxon>
        <taxon>Araneae</taxon>
        <taxon>Araneomorphae</taxon>
        <taxon>Entelegynae</taxon>
        <taxon>Araneoidea</taxon>
        <taxon>Nephilidae</taxon>
        <taxon>Nephila</taxon>
    </lineage>
</organism>